<dbReference type="RefSeq" id="WP_330195963.1">
    <property type="nucleotide sequence ID" value="NZ_JAZDRO010000002.1"/>
</dbReference>
<proteinExistence type="predicted"/>
<evidence type="ECO:0000313" key="4">
    <source>
        <dbReference type="Proteomes" id="UP001310692"/>
    </source>
</evidence>
<comment type="caution">
    <text evidence="3">The sequence shown here is derived from an EMBL/GenBank/DDBJ whole genome shotgun (WGS) entry which is preliminary data.</text>
</comment>
<accession>A0ABU7LXZ3</accession>
<feature type="signal peptide" evidence="2">
    <location>
        <begin position="1"/>
        <end position="32"/>
    </location>
</feature>
<keyword evidence="2" id="KW-0732">Signal</keyword>
<dbReference type="EMBL" id="JAZDRO010000002">
    <property type="protein sequence ID" value="MEE2566422.1"/>
    <property type="molecule type" value="Genomic_DNA"/>
</dbReference>
<evidence type="ECO:0000256" key="2">
    <source>
        <dbReference type="SAM" id="SignalP"/>
    </source>
</evidence>
<dbReference type="Proteomes" id="UP001310692">
    <property type="component" value="Unassembled WGS sequence"/>
</dbReference>
<evidence type="ECO:0000256" key="1">
    <source>
        <dbReference type="SAM" id="MobiDB-lite"/>
    </source>
</evidence>
<protein>
    <recommendedName>
        <fullName evidence="5">Twin-arginine translocation signal domain-containing protein</fullName>
    </recommendedName>
</protein>
<dbReference type="InterPro" id="IPR006311">
    <property type="entry name" value="TAT_signal"/>
</dbReference>
<gene>
    <name evidence="3" type="ORF">V0U35_06980</name>
</gene>
<keyword evidence="4" id="KW-1185">Reference proteome</keyword>
<dbReference type="PROSITE" id="PS51318">
    <property type="entry name" value="TAT"/>
    <property type="match status" value="1"/>
</dbReference>
<feature type="compositionally biased region" description="Low complexity" evidence="1">
    <location>
        <begin position="74"/>
        <end position="83"/>
    </location>
</feature>
<reference evidence="3 4" key="1">
    <citation type="submission" date="2024-01" db="EMBL/GenBank/DDBJ databases">
        <title>Hyphobacterium bacterium isolated from marine sediment.</title>
        <authorList>
            <person name="Zhao S."/>
        </authorList>
    </citation>
    <scope>NUCLEOTIDE SEQUENCE [LARGE SCALE GENOMIC DNA]</scope>
    <source>
        <strain evidence="3 4">Y60-23</strain>
    </source>
</reference>
<name>A0ABU7LXZ3_9PROT</name>
<sequence length="110" mass="10809">MAKKGKLSRRSFMMRVAGGVAATGAIASVAGAAVYRGRSDADPRDPAGNGRTGITDSDPRDSVGRGTGYTGLTDSDGGACADAGGHGRGNTGFTDSDTSGCVDPAGRGRG</sequence>
<feature type="chain" id="PRO_5047102705" description="Twin-arginine translocation signal domain-containing protein" evidence="2">
    <location>
        <begin position="33"/>
        <end position="110"/>
    </location>
</feature>
<evidence type="ECO:0000313" key="3">
    <source>
        <dbReference type="EMBL" id="MEE2566422.1"/>
    </source>
</evidence>
<feature type="region of interest" description="Disordered" evidence="1">
    <location>
        <begin position="36"/>
        <end position="110"/>
    </location>
</feature>
<evidence type="ECO:0008006" key="5">
    <source>
        <dbReference type="Google" id="ProtNLM"/>
    </source>
</evidence>
<organism evidence="3 4">
    <name type="scientific">Hyphobacterium marinum</name>
    <dbReference type="NCBI Taxonomy" id="3116574"/>
    <lineage>
        <taxon>Bacteria</taxon>
        <taxon>Pseudomonadati</taxon>
        <taxon>Pseudomonadota</taxon>
        <taxon>Alphaproteobacteria</taxon>
        <taxon>Maricaulales</taxon>
        <taxon>Maricaulaceae</taxon>
        <taxon>Hyphobacterium</taxon>
    </lineage>
</organism>